<dbReference type="GO" id="GO:0005886">
    <property type="term" value="C:plasma membrane"/>
    <property type="evidence" value="ECO:0007669"/>
    <property type="project" value="TreeGrafter"/>
</dbReference>
<organism evidence="3 4">
    <name type="scientific">Dibothriocephalus latus</name>
    <name type="common">Fish tapeworm</name>
    <name type="synonym">Diphyllobothrium latum</name>
    <dbReference type="NCBI Taxonomy" id="60516"/>
    <lineage>
        <taxon>Eukaryota</taxon>
        <taxon>Metazoa</taxon>
        <taxon>Spiralia</taxon>
        <taxon>Lophotrochozoa</taxon>
        <taxon>Platyhelminthes</taxon>
        <taxon>Cestoda</taxon>
        <taxon>Eucestoda</taxon>
        <taxon>Diphyllobothriidea</taxon>
        <taxon>Diphyllobothriidae</taxon>
        <taxon>Dibothriocephalus</taxon>
    </lineage>
</organism>
<sequence length="237" mass="27141">MHINLNNENDVGQRNVLINQIQREKFCSNEISTGKYNFFTFIPKFLFEQFRKYANLFFLLVALLQQIPGVSPTGRFTTVVPLTIILFVSAVKEMIEDFKRHSADKTTNRTKTLVLKNGDWNEVPWMNVKVGDVVKLVNHNGIPADLLLLSSSEPLGMCYIETSNLDGETNLKLRQGLKETAEYLTAEKLGTVNWRVECEKPNRNLEEFVGTLWVRDGGYVPIFKAIVVTYSLQIHRI</sequence>
<dbReference type="GO" id="GO:0005802">
    <property type="term" value="C:trans-Golgi network"/>
    <property type="evidence" value="ECO:0007669"/>
    <property type="project" value="TreeGrafter"/>
</dbReference>
<dbReference type="InterPro" id="IPR032631">
    <property type="entry name" value="P-type_ATPase_N"/>
</dbReference>
<dbReference type="Proteomes" id="UP000281553">
    <property type="component" value="Unassembled WGS sequence"/>
</dbReference>
<dbReference type="InterPro" id="IPR059000">
    <property type="entry name" value="ATPase_P-type_domA"/>
</dbReference>
<dbReference type="InterPro" id="IPR008250">
    <property type="entry name" value="ATPase_P-typ_transduc_dom_A_sf"/>
</dbReference>
<dbReference type="OrthoDB" id="6276217at2759"/>
<gene>
    <name evidence="3" type="ORF">DILT_LOCUS18150</name>
</gene>
<protein>
    <submittedName>
        <fullName evidence="3">Uncharacterized protein</fullName>
    </submittedName>
</protein>
<dbReference type="EMBL" id="UYRU01097757">
    <property type="protein sequence ID" value="VDN40142.1"/>
    <property type="molecule type" value="Genomic_DNA"/>
</dbReference>
<evidence type="ECO:0000313" key="3">
    <source>
        <dbReference type="EMBL" id="VDN40142.1"/>
    </source>
</evidence>
<evidence type="ECO:0000259" key="1">
    <source>
        <dbReference type="Pfam" id="PF00122"/>
    </source>
</evidence>
<dbReference type="Gene3D" id="2.70.150.10">
    <property type="entry name" value="Calcium-transporting ATPase, cytoplasmic transduction domain A"/>
    <property type="match status" value="1"/>
</dbReference>
<feature type="domain" description="P-type ATPase A" evidence="1">
    <location>
        <begin position="109"/>
        <end position="170"/>
    </location>
</feature>
<dbReference type="PANTHER" id="PTHR24092:SF150">
    <property type="entry name" value="PHOSPHOLIPID-TRANSPORTING ATPASE"/>
    <property type="match status" value="1"/>
</dbReference>
<dbReference type="InterPro" id="IPR023298">
    <property type="entry name" value="ATPase_P-typ_TM_dom_sf"/>
</dbReference>
<evidence type="ECO:0000313" key="4">
    <source>
        <dbReference type="Proteomes" id="UP000281553"/>
    </source>
</evidence>
<proteinExistence type="predicted"/>
<dbReference type="Pfam" id="PF16209">
    <property type="entry name" value="PhoLip_ATPase_N"/>
    <property type="match status" value="1"/>
</dbReference>
<accession>A0A3P7R8R7</accession>
<dbReference type="SUPFAM" id="SSF81665">
    <property type="entry name" value="Calcium ATPase, transmembrane domain M"/>
    <property type="match status" value="1"/>
</dbReference>
<dbReference type="Pfam" id="PF00122">
    <property type="entry name" value="E1-E2_ATPase"/>
    <property type="match status" value="1"/>
</dbReference>
<keyword evidence="4" id="KW-1185">Reference proteome</keyword>
<dbReference type="GO" id="GO:0045332">
    <property type="term" value="P:phospholipid translocation"/>
    <property type="evidence" value="ECO:0007669"/>
    <property type="project" value="TreeGrafter"/>
</dbReference>
<dbReference type="SUPFAM" id="SSF81653">
    <property type="entry name" value="Calcium ATPase, transduction domain A"/>
    <property type="match status" value="1"/>
</dbReference>
<reference evidence="3 4" key="1">
    <citation type="submission" date="2018-11" db="EMBL/GenBank/DDBJ databases">
        <authorList>
            <consortium name="Pathogen Informatics"/>
        </authorList>
    </citation>
    <scope>NUCLEOTIDE SEQUENCE [LARGE SCALE GENOMIC DNA]</scope>
</reference>
<evidence type="ECO:0000259" key="2">
    <source>
        <dbReference type="Pfam" id="PF16209"/>
    </source>
</evidence>
<dbReference type="PANTHER" id="PTHR24092">
    <property type="entry name" value="PROBABLE PHOSPHOLIPID-TRANSPORTING ATPASE"/>
    <property type="match status" value="1"/>
</dbReference>
<dbReference type="GO" id="GO:0140326">
    <property type="term" value="F:ATPase-coupled intramembrane lipid transporter activity"/>
    <property type="evidence" value="ECO:0007669"/>
    <property type="project" value="TreeGrafter"/>
</dbReference>
<dbReference type="AlphaFoldDB" id="A0A3P7R8R7"/>
<feature type="domain" description="P-type ATPase N-terminal" evidence="2">
    <location>
        <begin position="19"/>
        <end position="79"/>
    </location>
</feature>
<name>A0A3P7R8R7_DIBLA</name>